<keyword evidence="3" id="KW-1185">Reference proteome</keyword>
<evidence type="ECO:0000313" key="2">
    <source>
        <dbReference type="EMBL" id="KNY26604.1"/>
    </source>
</evidence>
<proteinExistence type="predicted"/>
<dbReference type="AlphaFoldDB" id="A0A0L6JLF6"/>
<evidence type="ECO:0000256" key="1">
    <source>
        <dbReference type="SAM" id="MobiDB-lite"/>
    </source>
</evidence>
<accession>A0A0L6JLF6</accession>
<name>A0A0L6JLF6_9FIRM</name>
<dbReference type="eggNOG" id="ENOG50338CG">
    <property type="taxonomic scope" value="Bacteria"/>
</dbReference>
<dbReference type="OrthoDB" id="2084150at2"/>
<comment type="caution">
    <text evidence="2">The sequence shown here is derived from an EMBL/GenBank/DDBJ whole genome shotgun (WGS) entry which is preliminary data.</text>
</comment>
<feature type="compositionally biased region" description="Polar residues" evidence="1">
    <location>
        <begin position="48"/>
        <end position="69"/>
    </location>
</feature>
<dbReference type="RefSeq" id="WP_036938040.1">
    <property type="nucleotide sequence ID" value="NZ_JQKC01000006.1"/>
</dbReference>
<feature type="region of interest" description="Disordered" evidence="1">
    <location>
        <begin position="36"/>
        <end position="159"/>
    </location>
</feature>
<protein>
    <submittedName>
        <fullName evidence="2">Uncharacterized protein</fullName>
    </submittedName>
</protein>
<dbReference type="STRING" id="398512.Bccel_1869"/>
<evidence type="ECO:0000313" key="3">
    <source>
        <dbReference type="Proteomes" id="UP000036923"/>
    </source>
</evidence>
<sequence>MKKLIIITMAILLTISIGLIVPILLNREASTSENNKFKVSDVTKNDNDSNPDNATDGQEDSSVSNNTTGLGKELETNRLNTPAKSKDSGVGTGDKSIKSNTSVPVNPKATSQVSPNVDDKGKKPQETTSKSVNNDGDTKPINDKSEDDQNTSEPKSWIDKKLDEYKNDIDPSDVPDIKRIYSKIDIGYVQGLSENGMTDEATNKIKEYLRKTLGSDYERAKELFYTYSYLL</sequence>
<feature type="compositionally biased region" description="Polar residues" evidence="1">
    <location>
        <begin position="98"/>
        <end position="115"/>
    </location>
</feature>
<feature type="compositionally biased region" description="Basic and acidic residues" evidence="1">
    <location>
        <begin position="36"/>
        <end position="47"/>
    </location>
</feature>
<organism evidence="2 3">
    <name type="scientific">Pseudobacteroides cellulosolvens ATCC 35603 = DSM 2933</name>
    <dbReference type="NCBI Taxonomy" id="398512"/>
    <lineage>
        <taxon>Bacteria</taxon>
        <taxon>Bacillati</taxon>
        <taxon>Bacillota</taxon>
        <taxon>Clostridia</taxon>
        <taxon>Eubacteriales</taxon>
        <taxon>Oscillospiraceae</taxon>
        <taxon>Pseudobacteroides</taxon>
    </lineage>
</organism>
<dbReference type="Proteomes" id="UP000036923">
    <property type="component" value="Unassembled WGS sequence"/>
</dbReference>
<dbReference type="EMBL" id="LGTC01000001">
    <property type="protein sequence ID" value="KNY26604.1"/>
    <property type="molecule type" value="Genomic_DNA"/>
</dbReference>
<feature type="compositionally biased region" description="Polar residues" evidence="1">
    <location>
        <begin position="126"/>
        <end position="135"/>
    </location>
</feature>
<reference evidence="3" key="1">
    <citation type="submission" date="2015-07" db="EMBL/GenBank/DDBJ databases">
        <title>Near-Complete Genome Sequence of the Cellulolytic Bacterium Bacteroides (Pseudobacteroides) cellulosolvens ATCC 35603.</title>
        <authorList>
            <person name="Dassa B."/>
            <person name="Utturkar S.M."/>
            <person name="Klingeman D.M."/>
            <person name="Hurt R.A."/>
            <person name="Keller M."/>
            <person name="Xu J."/>
            <person name="Reddy Y.H.K."/>
            <person name="Borovok I."/>
            <person name="Grinberg I.R."/>
            <person name="Lamed R."/>
            <person name="Zhivin O."/>
            <person name="Bayer E.A."/>
            <person name="Brown S.D."/>
        </authorList>
    </citation>
    <scope>NUCLEOTIDE SEQUENCE [LARGE SCALE GENOMIC DNA]</scope>
    <source>
        <strain evidence="3">DSM 2933</strain>
    </source>
</reference>
<gene>
    <name evidence="2" type="ORF">Bccel_1869</name>
</gene>